<evidence type="ECO:0000313" key="3">
    <source>
        <dbReference type="Proteomes" id="UP000238916"/>
    </source>
</evidence>
<dbReference type="OrthoDB" id="2659138at2"/>
<organism evidence="2 3">
    <name type="scientific">Candidatus Desulfosporosinus infrequens</name>
    <dbReference type="NCBI Taxonomy" id="2043169"/>
    <lineage>
        <taxon>Bacteria</taxon>
        <taxon>Bacillati</taxon>
        <taxon>Bacillota</taxon>
        <taxon>Clostridia</taxon>
        <taxon>Eubacteriales</taxon>
        <taxon>Desulfitobacteriaceae</taxon>
        <taxon>Desulfosporosinus</taxon>
    </lineage>
</organism>
<feature type="transmembrane region" description="Helical" evidence="1">
    <location>
        <begin position="204"/>
        <end position="225"/>
    </location>
</feature>
<dbReference type="Proteomes" id="UP000238916">
    <property type="component" value="Unassembled WGS sequence"/>
</dbReference>
<feature type="transmembrane region" description="Helical" evidence="1">
    <location>
        <begin position="136"/>
        <end position="157"/>
    </location>
</feature>
<protein>
    <submittedName>
        <fullName evidence="2">Uncharacterized protein</fullName>
    </submittedName>
</protein>
<feature type="transmembrane region" description="Helical" evidence="1">
    <location>
        <begin position="386"/>
        <end position="405"/>
    </location>
</feature>
<feature type="transmembrane region" description="Helical" evidence="1">
    <location>
        <begin position="58"/>
        <end position="77"/>
    </location>
</feature>
<accession>A0A2U3KW67</accession>
<feature type="transmembrane region" description="Helical" evidence="1">
    <location>
        <begin position="352"/>
        <end position="374"/>
    </location>
</feature>
<reference evidence="3" key="1">
    <citation type="submission" date="2018-02" db="EMBL/GenBank/DDBJ databases">
        <authorList>
            <person name="Hausmann B."/>
        </authorList>
    </citation>
    <scope>NUCLEOTIDE SEQUENCE [LARGE SCALE GENOMIC DNA]</scope>
    <source>
        <strain evidence="3">Peat soil MAG SbF1</strain>
    </source>
</reference>
<keyword evidence="1" id="KW-1133">Transmembrane helix</keyword>
<evidence type="ECO:0000313" key="2">
    <source>
        <dbReference type="EMBL" id="SPF43924.1"/>
    </source>
</evidence>
<feature type="transmembrane region" description="Helical" evidence="1">
    <location>
        <begin position="499"/>
        <end position="518"/>
    </location>
</feature>
<proteinExistence type="predicted"/>
<dbReference type="EMBL" id="OMOF01000224">
    <property type="protein sequence ID" value="SPF43924.1"/>
    <property type="molecule type" value="Genomic_DNA"/>
</dbReference>
<name>A0A2U3KW67_9FIRM</name>
<feature type="transmembrane region" description="Helical" evidence="1">
    <location>
        <begin position="459"/>
        <end position="478"/>
    </location>
</feature>
<evidence type="ECO:0000256" key="1">
    <source>
        <dbReference type="SAM" id="Phobius"/>
    </source>
</evidence>
<feature type="transmembrane region" description="Helical" evidence="1">
    <location>
        <begin position="524"/>
        <end position="541"/>
    </location>
</feature>
<feature type="transmembrane region" description="Helical" evidence="1">
    <location>
        <begin position="164"/>
        <end position="192"/>
    </location>
</feature>
<gene>
    <name evidence="2" type="ORF">SBF1_300009</name>
</gene>
<sequence>MKDFWVLKVLDVFGFFYRAMGIDYEVMRKILKLKLLMDQRRVPSVLVNSKRKDQENTFNSALIIYALMGLTFVFIMLPPFPLFFKMNLIFGMLIFMVTMTMVSEFSSLLLDTKDRGILLSKPIAAQTVNAAKITHILINLLTITFVMAGPSLIVGLLKYGWLFFGIYFFELLLLSGLILFLTSVLYFIMLLFFDGDKLKDIINYFQIILSLVLTVGYQFTGRIFQLVGHNMVVSFKWWMYLLPSAWFAAPFSLILENKVEYNYLYLSVIGILGPILVLIIYFGVIIKYFEKNLYKLDNVTSKKRRTTEKRAIIYKKIISPIVRNNHENIFCRFSQNMISSERSIRLRLYPSLAMATFMPIIIMANFLLIGITSVNSVLTNMSQGAYYLWLYLAVFMLSVTPFTLTSSENYKGAWIYKALPIELPGVILMGTLKGFILRYLIPVFLLESILFAVPYGARLIPHLILIFSNLLLLIILLFKLSPKELPFSKKFQAGENKRLELVFASLAFCGMSAVVHYALRDFGVGLLIYVIIVLSVTAVLWKTSARISWKDVY</sequence>
<keyword evidence="1" id="KW-0812">Transmembrane</keyword>
<keyword evidence="1" id="KW-0472">Membrane</keyword>
<feature type="transmembrane region" description="Helical" evidence="1">
    <location>
        <begin position="426"/>
        <end position="453"/>
    </location>
</feature>
<feature type="transmembrane region" description="Helical" evidence="1">
    <location>
        <begin position="89"/>
        <end position="110"/>
    </location>
</feature>
<dbReference type="AlphaFoldDB" id="A0A2U3KW67"/>
<feature type="transmembrane region" description="Helical" evidence="1">
    <location>
        <begin position="237"/>
        <end position="255"/>
    </location>
</feature>
<feature type="transmembrane region" description="Helical" evidence="1">
    <location>
        <begin position="261"/>
        <end position="286"/>
    </location>
</feature>